<dbReference type="AlphaFoldDB" id="D3PVK6"/>
<gene>
    <name evidence="2" type="ordered locus">Snas_3456</name>
</gene>
<protein>
    <submittedName>
        <fullName evidence="2">Uncharacterized protein</fullName>
    </submittedName>
</protein>
<dbReference type="STRING" id="446470.Snas_3456"/>
<evidence type="ECO:0000313" key="2">
    <source>
        <dbReference type="EMBL" id="ADD43120.1"/>
    </source>
</evidence>
<name>D3PVK6_STANL</name>
<dbReference type="HOGENOM" id="CLU_1767024_0_0_11"/>
<reference evidence="2 3" key="1">
    <citation type="journal article" date="2009" name="Stand. Genomic Sci.">
        <title>Complete genome sequence of Stackebrandtia nassauensis type strain (LLR-40K-21).</title>
        <authorList>
            <person name="Munk C."/>
            <person name="Lapidus A."/>
            <person name="Copeland A."/>
            <person name="Jando M."/>
            <person name="Mayilraj S."/>
            <person name="Glavina Del Rio T."/>
            <person name="Nolan M."/>
            <person name="Chen F."/>
            <person name="Lucas S."/>
            <person name="Tice H."/>
            <person name="Cheng J.F."/>
            <person name="Han C."/>
            <person name="Detter J.C."/>
            <person name="Bruce D."/>
            <person name="Goodwin L."/>
            <person name="Chain P."/>
            <person name="Pitluck S."/>
            <person name="Goker M."/>
            <person name="Ovchinikova G."/>
            <person name="Pati A."/>
            <person name="Ivanova N."/>
            <person name="Mavromatis K."/>
            <person name="Chen A."/>
            <person name="Palaniappan K."/>
            <person name="Land M."/>
            <person name="Hauser L."/>
            <person name="Chang Y.J."/>
            <person name="Jeffries C.D."/>
            <person name="Bristow J."/>
            <person name="Eisen J.A."/>
            <person name="Markowitz V."/>
            <person name="Hugenholtz P."/>
            <person name="Kyrpides N.C."/>
            <person name="Klenk H.P."/>
        </authorList>
    </citation>
    <scope>NUCLEOTIDE SEQUENCE [LARGE SCALE GENOMIC DNA]</scope>
    <source>
        <strain evidence="3">DSM 44728 / CIP 108903 / NRRL B-16338 / NBRC 102104 / LLR-40K-21</strain>
    </source>
</reference>
<keyword evidence="1" id="KW-0175">Coiled coil</keyword>
<evidence type="ECO:0000313" key="3">
    <source>
        <dbReference type="Proteomes" id="UP000000844"/>
    </source>
</evidence>
<dbReference type="Proteomes" id="UP000000844">
    <property type="component" value="Chromosome"/>
</dbReference>
<sequence length="148" mass="15962">MALRDFLERFRPAGAPGAAAVRGVPADRVAERAAELEPLLAVLSATEQEAERIRADARAEAARLRAEATRRAEELLHRARTEAAALRAESIAQARATADDDSQVEAAVRDAVSMVDALARARMPDLVHQAEDWARRVLDADRTVTGGS</sequence>
<evidence type="ECO:0000256" key="1">
    <source>
        <dbReference type="SAM" id="Coils"/>
    </source>
</evidence>
<dbReference type="KEGG" id="sna:Snas_3456"/>
<proteinExistence type="predicted"/>
<keyword evidence="3" id="KW-1185">Reference proteome</keyword>
<dbReference type="eggNOG" id="ENOG50337IW">
    <property type="taxonomic scope" value="Bacteria"/>
</dbReference>
<accession>D3PVK6</accession>
<dbReference type="EMBL" id="CP001778">
    <property type="protein sequence ID" value="ADD43120.1"/>
    <property type="molecule type" value="Genomic_DNA"/>
</dbReference>
<feature type="coiled-coil region" evidence="1">
    <location>
        <begin position="47"/>
        <end position="89"/>
    </location>
</feature>
<dbReference type="RefSeq" id="WP_013018691.1">
    <property type="nucleotide sequence ID" value="NC_013947.1"/>
</dbReference>
<organism evidence="2 3">
    <name type="scientific">Stackebrandtia nassauensis (strain DSM 44728 / CIP 108903 / NRRL B-16338 / NBRC 102104 / LLR-40K-21)</name>
    <dbReference type="NCBI Taxonomy" id="446470"/>
    <lineage>
        <taxon>Bacteria</taxon>
        <taxon>Bacillati</taxon>
        <taxon>Actinomycetota</taxon>
        <taxon>Actinomycetes</taxon>
        <taxon>Glycomycetales</taxon>
        <taxon>Glycomycetaceae</taxon>
        <taxon>Stackebrandtia</taxon>
    </lineage>
</organism>